<evidence type="ECO:0000313" key="2">
    <source>
        <dbReference type="EMBL" id="OQS02278.1"/>
    </source>
</evidence>
<comment type="caution">
    <text evidence="2">The sequence shown here is derived from an EMBL/GenBank/DDBJ whole genome shotgun (WGS) entry which is preliminary data.</text>
</comment>
<evidence type="ECO:0000256" key="1">
    <source>
        <dbReference type="SAM" id="MobiDB-lite"/>
    </source>
</evidence>
<dbReference type="EMBL" id="JNBS01001163">
    <property type="protein sequence ID" value="OQS02278.1"/>
    <property type="molecule type" value="Genomic_DNA"/>
</dbReference>
<reference evidence="2 3" key="1">
    <citation type="journal article" date="2014" name="Genome Biol. Evol.">
        <title>The secreted proteins of Achlya hypogyna and Thraustotheca clavata identify the ancestral oomycete secretome and reveal gene acquisitions by horizontal gene transfer.</title>
        <authorList>
            <person name="Misner I."/>
            <person name="Blouin N."/>
            <person name="Leonard G."/>
            <person name="Richards T.A."/>
            <person name="Lane C.E."/>
        </authorList>
    </citation>
    <scope>NUCLEOTIDE SEQUENCE [LARGE SCALE GENOMIC DNA]</scope>
    <source>
        <strain evidence="2 3">ATCC 34112</strain>
    </source>
</reference>
<evidence type="ECO:0000313" key="3">
    <source>
        <dbReference type="Proteomes" id="UP000243217"/>
    </source>
</evidence>
<dbReference type="Proteomes" id="UP000243217">
    <property type="component" value="Unassembled WGS sequence"/>
</dbReference>
<dbReference type="AlphaFoldDB" id="A0A1V9ZW75"/>
<name>A0A1V9ZW75_9STRA</name>
<organism evidence="2 3">
    <name type="scientific">Thraustotheca clavata</name>
    <dbReference type="NCBI Taxonomy" id="74557"/>
    <lineage>
        <taxon>Eukaryota</taxon>
        <taxon>Sar</taxon>
        <taxon>Stramenopiles</taxon>
        <taxon>Oomycota</taxon>
        <taxon>Saprolegniomycetes</taxon>
        <taxon>Saprolegniales</taxon>
        <taxon>Achlyaceae</taxon>
        <taxon>Thraustotheca</taxon>
    </lineage>
</organism>
<accession>A0A1V9ZW75</accession>
<feature type="region of interest" description="Disordered" evidence="1">
    <location>
        <begin position="94"/>
        <end position="119"/>
    </location>
</feature>
<proteinExistence type="predicted"/>
<protein>
    <submittedName>
        <fullName evidence="2">Uncharacterized protein</fullName>
    </submittedName>
</protein>
<sequence>MERGIWSVRIMEMSSSVSLYSRQWHWNEEARVEGLRSLVHSFSQFAREIDAGKIHRVHFGSTISSSFMRSTSSMGSQRHATPLRQSLLQSLSSNYSSTPLSSSPQSPASPLYHSVSPGTSPTLQSPLNMFANNKQLVRMVSKDNGLFQVVLFHAWEKENDEMNELAMTILEKFNAMYETTQEWENAKLVLQNLTEKDDNEAIESLFQSFDDVLIEMIEIETAQV</sequence>
<feature type="compositionally biased region" description="Low complexity" evidence="1">
    <location>
        <begin position="94"/>
        <end position="111"/>
    </location>
</feature>
<dbReference type="OrthoDB" id="78297at2759"/>
<keyword evidence="3" id="KW-1185">Reference proteome</keyword>
<gene>
    <name evidence="2" type="ORF">THRCLA_21458</name>
</gene>